<dbReference type="EMBL" id="SDGV01000017">
    <property type="protein sequence ID" value="THB60857.1"/>
    <property type="molecule type" value="Genomic_DNA"/>
</dbReference>
<evidence type="ECO:0000313" key="3">
    <source>
        <dbReference type="Proteomes" id="UP000310506"/>
    </source>
</evidence>
<keyword evidence="3" id="KW-1185">Reference proteome</keyword>
<dbReference type="Pfam" id="PF13253">
    <property type="entry name" value="DUF4044"/>
    <property type="match status" value="1"/>
</dbReference>
<dbReference type="Proteomes" id="UP000310506">
    <property type="component" value="Unassembled WGS sequence"/>
</dbReference>
<gene>
    <name evidence="2" type="ORF">ESZ54_07775</name>
</gene>
<organism evidence="2 3">
    <name type="scientific">Vagococcus silagei</name>
    <dbReference type="NCBI Taxonomy" id="2508885"/>
    <lineage>
        <taxon>Bacteria</taxon>
        <taxon>Bacillati</taxon>
        <taxon>Bacillota</taxon>
        <taxon>Bacilli</taxon>
        <taxon>Lactobacillales</taxon>
        <taxon>Enterococcaceae</taxon>
        <taxon>Vagococcus</taxon>
    </lineage>
</organism>
<reference evidence="2 3" key="1">
    <citation type="submission" date="2019-01" db="EMBL/GenBank/DDBJ databases">
        <title>Vagococcus silagei sp. nov. isolated from brewer's grain.</title>
        <authorList>
            <person name="Guu J.-R."/>
        </authorList>
    </citation>
    <scope>NUCLEOTIDE SEQUENCE [LARGE SCALE GENOMIC DNA]</scope>
    <source>
        <strain evidence="2 3">2B-2</strain>
    </source>
</reference>
<feature type="transmembrane region" description="Helical" evidence="1">
    <location>
        <begin position="12"/>
        <end position="34"/>
    </location>
</feature>
<dbReference type="RefSeq" id="WP_136137104.1">
    <property type="nucleotide sequence ID" value="NZ_SDGV01000017.1"/>
</dbReference>
<evidence type="ECO:0000256" key="1">
    <source>
        <dbReference type="SAM" id="Phobius"/>
    </source>
</evidence>
<proteinExistence type="predicted"/>
<keyword evidence="1" id="KW-0812">Transmembrane</keyword>
<keyword evidence="1" id="KW-0472">Membrane</keyword>
<comment type="caution">
    <text evidence="2">The sequence shown here is derived from an EMBL/GenBank/DDBJ whole genome shotgun (WGS) entry which is preliminary data.</text>
</comment>
<dbReference type="InterPro" id="IPR025270">
    <property type="entry name" value="DUF4044"/>
</dbReference>
<dbReference type="OrthoDB" id="2167602at2"/>
<accession>A0A4S3B3M4</accession>
<keyword evidence="1" id="KW-1133">Transmembrane helix</keyword>
<dbReference type="AlphaFoldDB" id="A0A4S3B3M4"/>
<name>A0A4S3B3M4_9ENTE</name>
<sequence length="39" mass="4223">MAKKKKSTFEKITHIVVWIMIIATVGGIGLTALLQLGVL</sequence>
<evidence type="ECO:0000313" key="2">
    <source>
        <dbReference type="EMBL" id="THB60857.1"/>
    </source>
</evidence>
<protein>
    <submittedName>
        <fullName evidence="2">DUF4044 domain-containing protein</fullName>
    </submittedName>
</protein>